<evidence type="ECO:0000259" key="6">
    <source>
        <dbReference type="Pfam" id="PF03755"/>
    </source>
</evidence>
<accession>A0A484HH71</accession>
<evidence type="ECO:0000259" key="7">
    <source>
        <dbReference type="Pfam" id="PF08340"/>
    </source>
</evidence>
<dbReference type="GO" id="GO:0004521">
    <property type="term" value="F:RNA endonuclease activity"/>
    <property type="evidence" value="ECO:0007669"/>
    <property type="project" value="InterPro"/>
</dbReference>
<evidence type="ECO:0000256" key="1">
    <source>
        <dbReference type="ARBA" id="ARBA00001968"/>
    </source>
</evidence>
<name>A0A484HH71_9BACT</name>
<organism evidence="8">
    <name type="scientific">uncultured Desulfobacteraceae bacterium</name>
    <dbReference type="NCBI Taxonomy" id="218296"/>
    <lineage>
        <taxon>Bacteria</taxon>
        <taxon>Pseudomonadati</taxon>
        <taxon>Thermodesulfobacteriota</taxon>
        <taxon>Desulfobacteria</taxon>
        <taxon>Desulfobacterales</taxon>
        <taxon>Desulfobacteraceae</taxon>
        <taxon>environmental samples</taxon>
    </lineage>
</organism>
<sequence>MTMSMTAFARAETVSGGVALSVEIRSVNGRNFDLSLRLPRELSGLEEWIRKAISKKASRGRVEASLALEDVRGETDRLEIDAPRARAVHRACLELKALLGLEDDITLDLILKTDLILKNGHVIRPAEPEIDMDAFEKDARACVERALADFAAMRRTEGECVRRDFLERLEGVESRMEAIGRESAAMLPHYRKRLERRVSSLAGGLVEIDPGRICQEAAFLADKSDISEEITRIQSHIEQFREILNAEGASGRKLNFLVQELGREINTIASKTGSLEASRTAVEVKSELEKIREQVQNVE</sequence>
<keyword evidence="2" id="KW-0540">Nuclease</keyword>
<dbReference type="EMBL" id="CAACVI010000002">
    <property type="protein sequence ID" value="VEN72970.1"/>
    <property type="molecule type" value="Genomic_DNA"/>
</dbReference>
<comment type="similarity">
    <text evidence="5">Belongs to the YicC/YloC family.</text>
</comment>
<dbReference type="InterPro" id="IPR013527">
    <property type="entry name" value="YicC-like_N"/>
</dbReference>
<dbReference type="NCBIfam" id="TIGR00255">
    <property type="entry name" value="YicC/YloC family endoribonuclease"/>
    <property type="match status" value="1"/>
</dbReference>
<dbReference type="InterPro" id="IPR013551">
    <property type="entry name" value="YicC-like_C"/>
</dbReference>
<dbReference type="AlphaFoldDB" id="A0A484HH71"/>
<evidence type="ECO:0000256" key="2">
    <source>
        <dbReference type="ARBA" id="ARBA00022722"/>
    </source>
</evidence>
<dbReference type="PANTHER" id="PTHR30636">
    <property type="entry name" value="UPF0701 PROTEIN YICC"/>
    <property type="match status" value="1"/>
</dbReference>
<comment type="cofactor">
    <cofactor evidence="1">
        <name>a divalent metal cation</name>
        <dbReference type="ChEBI" id="CHEBI:60240"/>
    </cofactor>
</comment>
<gene>
    <name evidence="8" type="ORF">EPICR_100012</name>
</gene>
<evidence type="ECO:0000256" key="5">
    <source>
        <dbReference type="ARBA" id="ARBA00035648"/>
    </source>
</evidence>
<feature type="domain" description="Endoribonuclease YicC-like N-terminal" evidence="6">
    <location>
        <begin position="4"/>
        <end position="159"/>
    </location>
</feature>
<dbReference type="GO" id="GO:0016787">
    <property type="term" value="F:hydrolase activity"/>
    <property type="evidence" value="ECO:0007669"/>
    <property type="project" value="UniProtKB-KW"/>
</dbReference>
<keyword evidence="4" id="KW-0378">Hydrolase</keyword>
<evidence type="ECO:0000313" key="8">
    <source>
        <dbReference type="EMBL" id="VEN72970.1"/>
    </source>
</evidence>
<reference evidence="8" key="1">
    <citation type="submission" date="2019-01" db="EMBL/GenBank/DDBJ databases">
        <authorList>
            <consortium name="Genoscope - CEA"/>
            <person name="William W."/>
        </authorList>
    </citation>
    <scope>NUCLEOTIDE SEQUENCE</scope>
    <source>
        <strain evidence="8">CR-1</strain>
    </source>
</reference>
<dbReference type="PANTHER" id="PTHR30636:SF3">
    <property type="entry name" value="UPF0701 PROTEIN YICC"/>
    <property type="match status" value="1"/>
</dbReference>
<protein>
    <submittedName>
        <fullName evidence="8">YicC family protein</fullName>
    </submittedName>
</protein>
<dbReference type="Pfam" id="PF08340">
    <property type="entry name" value="YicC-like_C"/>
    <property type="match status" value="1"/>
</dbReference>
<evidence type="ECO:0000256" key="4">
    <source>
        <dbReference type="ARBA" id="ARBA00022801"/>
    </source>
</evidence>
<feature type="domain" description="Endoribonuclease YicC-like C-terminal" evidence="7">
    <location>
        <begin position="182"/>
        <end position="299"/>
    </location>
</feature>
<dbReference type="InterPro" id="IPR005229">
    <property type="entry name" value="YicC/YloC-like"/>
</dbReference>
<proteinExistence type="inferred from homology"/>
<dbReference type="Pfam" id="PF03755">
    <property type="entry name" value="YicC-like_N"/>
    <property type="match status" value="1"/>
</dbReference>
<evidence type="ECO:0000256" key="3">
    <source>
        <dbReference type="ARBA" id="ARBA00022759"/>
    </source>
</evidence>
<keyword evidence="3" id="KW-0255">Endonuclease</keyword>